<dbReference type="HOGENOM" id="CLU_044053_0_0_9"/>
<sequence>MLGMDRNTLLKIQIIEILDGLQAPISLKELQEKIGYASLGTIRMNCKELQMIIDQLYTEEDYSLKLRMNNGRGIQLDRSSTNLQTLTSYLYQHDLACEIIRTILVKRKISAIQFCMDKNISESKLRRKIKEINQELKDSDLYISCSAKISLKGREVDIRRFYYVFVRGLYHQFTQVAGINTDSYLQLADQIEDYLKIKNNPTNLEMISFWLLITNQSLIKKSPLVFNATEVEQLNRFKYPKKPDFLKMWDNDEWRFFLYAIYSSLLNDFELQPKNASKERFFTEATACWIDAFSTHFRSLNLKEQKSVGRKLRQHYSAFSFFRLNLPLVTQLSINVGLTRVETQFPYYYRRFQAFWQDFTRKMPEYDRPQLQMYTILTCMTLYPLENCLPKISVYVFSELSELFASFIQQKIDLHFKNQYHLDFVEAPQEAQLIIGTSPTCNNFLLENQKSVVIRSNVSPADYHDIEQIFDSLVKKDLENNQIELN</sequence>
<dbReference type="Pfam" id="PF05043">
    <property type="entry name" value="Mga"/>
    <property type="match status" value="1"/>
</dbReference>
<dbReference type="EMBL" id="ASWH01000002">
    <property type="protein sequence ID" value="EOW79674.1"/>
    <property type="molecule type" value="Genomic_DNA"/>
</dbReference>
<accession>R2XU76</accession>
<dbReference type="Proteomes" id="UP000014160">
    <property type="component" value="Unassembled WGS sequence"/>
</dbReference>
<proteinExistence type="predicted"/>
<dbReference type="Proteomes" id="UP000013750">
    <property type="component" value="Unassembled WGS sequence"/>
</dbReference>
<protein>
    <recommendedName>
        <fullName evidence="1">Mga helix-turn-helix domain-containing protein</fullName>
    </recommendedName>
</protein>
<gene>
    <name evidence="3" type="ORF">I592_03814</name>
    <name evidence="2" type="ORF">UKC_00547</name>
</gene>
<feature type="domain" description="Mga helix-turn-helix" evidence="1">
    <location>
        <begin position="82"/>
        <end position="165"/>
    </location>
</feature>
<dbReference type="InterPro" id="IPR007737">
    <property type="entry name" value="Mga_HTH"/>
</dbReference>
<dbReference type="Gene3D" id="1.10.10.10">
    <property type="entry name" value="Winged helix-like DNA-binding domain superfamily/Winged helix DNA-binding domain"/>
    <property type="match status" value="1"/>
</dbReference>
<name>R2XU76_9ENTE</name>
<dbReference type="eggNOG" id="COG3711">
    <property type="taxonomic scope" value="Bacteria"/>
</dbReference>
<comment type="caution">
    <text evidence="2">The sequence shown here is derived from an EMBL/GenBank/DDBJ whole genome shotgun (WGS) entry which is preliminary data.</text>
</comment>
<organism evidence="2 4">
    <name type="scientific">Enterococcus gilvus ATCC BAA-350</name>
    <dbReference type="NCBI Taxonomy" id="1158614"/>
    <lineage>
        <taxon>Bacteria</taxon>
        <taxon>Bacillati</taxon>
        <taxon>Bacillota</taxon>
        <taxon>Bacilli</taxon>
        <taxon>Lactobacillales</taxon>
        <taxon>Enterococcaceae</taxon>
        <taxon>Enterococcus</taxon>
    </lineage>
</organism>
<keyword evidence="5" id="KW-1185">Reference proteome</keyword>
<dbReference type="InterPro" id="IPR036388">
    <property type="entry name" value="WH-like_DNA-bd_sf"/>
</dbReference>
<reference evidence="2 4" key="1">
    <citation type="submission" date="2013-02" db="EMBL/GenBank/DDBJ databases">
        <title>The Genome Sequence of Enterococcus gilvus ATCC BAA-350.</title>
        <authorList>
            <consortium name="The Broad Institute Genome Sequencing Platform"/>
            <consortium name="The Broad Institute Genome Sequencing Center for Infectious Disease"/>
            <person name="Earl A.M."/>
            <person name="Gilmore M.S."/>
            <person name="Lebreton F."/>
            <person name="Walker B."/>
            <person name="Young S.K."/>
            <person name="Zeng Q."/>
            <person name="Gargeya S."/>
            <person name="Fitzgerald M."/>
            <person name="Haas B."/>
            <person name="Abouelleil A."/>
            <person name="Alvarado L."/>
            <person name="Arachchi H.M."/>
            <person name="Berlin A.M."/>
            <person name="Chapman S.B."/>
            <person name="Dewar J."/>
            <person name="Goldberg J."/>
            <person name="Griggs A."/>
            <person name="Gujja S."/>
            <person name="Hansen M."/>
            <person name="Howarth C."/>
            <person name="Imamovic A."/>
            <person name="Larimer J."/>
            <person name="McCowan C."/>
            <person name="Murphy C."/>
            <person name="Neiman D."/>
            <person name="Pearson M."/>
            <person name="Priest M."/>
            <person name="Roberts A."/>
            <person name="Saif S."/>
            <person name="Shea T."/>
            <person name="Sisk P."/>
            <person name="Sykes S."/>
            <person name="Wortman J."/>
            <person name="Nusbaum C."/>
            <person name="Birren B."/>
        </authorList>
    </citation>
    <scope>NUCLEOTIDE SEQUENCE [LARGE SCALE GENOMIC DNA]</scope>
    <source>
        <strain evidence="2 4">ATCC BAA-350</strain>
    </source>
</reference>
<dbReference type="EMBL" id="AJDQ01000003">
    <property type="protein sequence ID" value="EOI58474.1"/>
    <property type="molecule type" value="Genomic_DNA"/>
</dbReference>
<reference evidence="3 5" key="2">
    <citation type="submission" date="2013-03" db="EMBL/GenBank/DDBJ databases">
        <title>The Genome Sequence of Enterococcus gilvus ATCC BAA-350 (PacBio/Illumina hybrid assembly).</title>
        <authorList>
            <consortium name="The Broad Institute Genomics Platform"/>
            <consortium name="The Broad Institute Genome Sequencing Center for Infectious Disease"/>
            <person name="Earl A."/>
            <person name="Russ C."/>
            <person name="Gilmore M."/>
            <person name="Surin D."/>
            <person name="Walker B."/>
            <person name="Young S."/>
            <person name="Zeng Q."/>
            <person name="Gargeya S."/>
            <person name="Fitzgerald M."/>
            <person name="Haas B."/>
            <person name="Abouelleil A."/>
            <person name="Allen A.W."/>
            <person name="Alvarado L."/>
            <person name="Arachchi H.M."/>
            <person name="Berlin A.M."/>
            <person name="Chapman S.B."/>
            <person name="Gainer-Dewar J."/>
            <person name="Goldberg J."/>
            <person name="Griggs A."/>
            <person name="Gujja S."/>
            <person name="Hansen M."/>
            <person name="Howarth C."/>
            <person name="Imamovic A."/>
            <person name="Ireland A."/>
            <person name="Larimer J."/>
            <person name="McCowan C."/>
            <person name="Murphy C."/>
            <person name="Pearson M."/>
            <person name="Poon T.W."/>
            <person name="Priest M."/>
            <person name="Roberts A."/>
            <person name="Saif S."/>
            <person name="Shea T."/>
            <person name="Sisk P."/>
            <person name="Sykes S."/>
            <person name="Wortman J."/>
            <person name="Nusbaum C."/>
            <person name="Birren B."/>
        </authorList>
    </citation>
    <scope>NUCLEOTIDE SEQUENCE [LARGE SCALE GENOMIC DNA]</scope>
    <source>
        <strain evidence="3 5">ATCC BAA-350</strain>
    </source>
</reference>
<dbReference type="PATRIC" id="fig|1158614.3.peg.561"/>
<dbReference type="AlphaFoldDB" id="R2XU76"/>
<evidence type="ECO:0000313" key="3">
    <source>
        <dbReference type="EMBL" id="EOW79674.1"/>
    </source>
</evidence>
<dbReference type="RefSeq" id="WP_010778996.1">
    <property type="nucleotide sequence ID" value="NZ_ASWH01000002.1"/>
</dbReference>
<dbReference type="OrthoDB" id="2193935at2"/>
<evidence type="ECO:0000313" key="4">
    <source>
        <dbReference type="Proteomes" id="UP000013750"/>
    </source>
</evidence>
<evidence type="ECO:0000313" key="5">
    <source>
        <dbReference type="Proteomes" id="UP000014160"/>
    </source>
</evidence>
<evidence type="ECO:0000313" key="2">
    <source>
        <dbReference type="EMBL" id="EOI58474.1"/>
    </source>
</evidence>
<evidence type="ECO:0000259" key="1">
    <source>
        <dbReference type="Pfam" id="PF05043"/>
    </source>
</evidence>